<gene>
    <name evidence="7" type="ORF">FWILDA_LOCUS130</name>
</gene>
<evidence type="ECO:0000313" key="7">
    <source>
        <dbReference type="EMBL" id="CAI2161602.1"/>
    </source>
</evidence>
<dbReference type="GO" id="GO:0051082">
    <property type="term" value="F:unfolded protein binding"/>
    <property type="evidence" value="ECO:0007669"/>
    <property type="project" value="TreeGrafter"/>
</dbReference>
<evidence type="ECO:0000256" key="1">
    <source>
        <dbReference type="ARBA" id="ARBA00009054"/>
    </source>
</evidence>
<accession>A0A9W4SAF1</accession>
<evidence type="ECO:0000256" key="6">
    <source>
        <dbReference type="SAM" id="MobiDB-lite"/>
    </source>
</evidence>
<dbReference type="Proteomes" id="UP001153678">
    <property type="component" value="Unassembled WGS sequence"/>
</dbReference>
<dbReference type="Gene3D" id="3.90.20.20">
    <property type="match status" value="1"/>
</dbReference>
<dbReference type="InterPro" id="IPR009012">
    <property type="entry name" value="GrpE_head"/>
</dbReference>
<dbReference type="GO" id="GO:0042803">
    <property type="term" value="F:protein homodimerization activity"/>
    <property type="evidence" value="ECO:0007669"/>
    <property type="project" value="InterPro"/>
</dbReference>
<dbReference type="GO" id="GO:0051087">
    <property type="term" value="F:protein-folding chaperone binding"/>
    <property type="evidence" value="ECO:0007669"/>
    <property type="project" value="InterPro"/>
</dbReference>
<reference evidence="7" key="1">
    <citation type="submission" date="2022-08" db="EMBL/GenBank/DDBJ databases">
        <authorList>
            <person name="Kallberg Y."/>
            <person name="Tangrot J."/>
            <person name="Rosling A."/>
        </authorList>
    </citation>
    <scope>NUCLEOTIDE SEQUENCE</scope>
    <source>
        <strain evidence="7">Wild A</strain>
    </source>
</reference>
<evidence type="ECO:0000313" key="8">
    <source>
        <dbReference type="Proteomes" id="UP001153678"/>
    </source>
</evidence>
<dbReference type="Pfam" id="PF01025">
    <property type="entry name" value="GrpE"/>
    <property type="match status" value="1"/>
</dbReference>
<keyword evidence="5" id="KW-0175">Coiled coil</keyword>
<dbReference type="AlphaFoldDB" id="A0A9W4SAF1"/>
<feature type="coiled-coil region" evidence="5">
    <location>
        <begin position="54"/>
        <end position="88"/>
    </location>
</feature>
<dbReference type="HAMAP" id="MF_01151">
    <property type="entry name" value="GrpE"/>
    <property type="match status" value="1"/>
</dbReference>
<dbReference type="PANTHER" id="PTHR21237:SF23">
    <property type="entry name" value="GRPE PROTEIN HOMOLOG, MITOCHONDRIAL"/>
    <property type="match status" value="1"/>
</dbReference>
<comment type="caution">
    <text evidence="7">The sequence shown here is derived from an EMBL/GenBank/DDBJ whole genome shotgun (WGS) entry which is preliminary data.</text>
</comment>
<dbReference type="InterPro" id="IPR000740">
    <property type="entry name" value="GrpE"/>
</dbReference>
<dbReference type="SUPFAM" id="SSF51064">
    <property type="entry name" value="Head domain of nucleotide exchange factor GrpE"/>
    <property type="match status" value="1"/>
</dbReference>
<dbReference type="OrthoDB" id="2401965at2759"/>
<keyword evidence="3" id="KW-0143">Chaperone</keyword>
<dbReference type="PRINTS" id="PR00773">
    <property type="entry name" value="GRPEPROTEIN"/>
</dbReference>
<dbReference type="Gene3D" id="2.30.22.10">
    <property type="entry name" value="Head domain of nucleotide exchange factor GrpE"/>
    <property type="match status" value="1"/>
</dbReference>
<evidence type="ECO:0000256" key="4">
    <source>
        <dbReference type="RuleBase" id="RU004478"/>
    </source>
</evidence>
<dbReference type="PANTHER" id="PTHR21237">
    <property type="entry name" value="GRPE PROTEIN"/>
    <property type="match status" value="1"/>
</dbReference>
<evidence type="ECO:0000256" key="3">
    <source>
        <dbReference type="ARBA" id="ARBA00023186"/>
    </source>
</evidence>
<proteinExistence type="inferred from homology"/>
<comment type="similarity">
    <text evidence="1 4">Belongs to the GrpE family.</text>
</comment>
<dbReference type="GO" id="GO:0000774">
    <property type="term" value="F:adenyl-nucleotide exchange factor activity"/>
    <property type="evidence" value="ECO:0007669"/>
    <property type="project" value="InterPro"/>
</dbReference>
<feature type="region of interest" description="Disordered" evidence="6">
    <location>
        <begin position="1"/>
        <end position="48"/>
    </location>
</feature>
<dbReference type="SUPFAM" id="SSF58014">
    <property type="entry name" value="Coiled-coil domain of nucleotide exchange factor GrpE"/>
    <property type="match status" value="1"/>
</dbReference>
<protein>
    <recommendedName>
        <fullName evidence="2">GrpE protein homolog, mitochondrial</fullName>
    </recommendedName>
</protein>
<name>A0A9W4SAF1_9GLOM</name>
<sequence>MNKKTESKLNNSEKTRKDSEKLTQQTEEKKQDIIEKEDSQKVTEQKPLETTDLKKEIEVLKDKNLRLLADLENQKKGFFQEMEKMTKMLKYNVSKELIEKVLPLFDSYDRAIKISQTYQDPKIKQFLVGFQMTFAESQNVFFEREGIEEIKITPKKDTYNRELHNPQQVEESNDYAEGTILEVLKKGYLYQKKVLRPAEVKVSKRRSEKNK</sequence>
<dbReference type="InterPro" id="IPR013805">
    <property type="entry name" value="GrpE_CC"/>
</dbReference>
<evidence type="ECO:0000256" key="5">
    <source>
        <dbReference type="SAM" id="Coils"/>
    </source>
</evidence>
<organism evidence="7 8">
    <name type="scientific">Funneliformis geosporum</name>
    <dbReference type="NCBI Taxonomy" id="1117311"/>
    <lineage>
        <taxon>Eukaryota</taxon>
        <taxon>Fungi</taxon>
        <taxon>Fungi incertae sedis</taxon>
        <taxon>Mucoromycota</taxon>
        <taxon>Glomeromycotina</taxon>
        <taxon>Glomeromycetes</taxon>
        <taxon>Glomerales</taxon>
        <taxon>Glomeraceae</taxon>
        <taxon>Funneliformis</taxon>
    </lineage>
</organism>
<keyword evidence="8" id="KW-1185">Reference proteome</keyword>
<dbReference type="GO" id="GO:0006457">
    <property type="term" value="P:protein folding"/>
    <property type="evidence" value="ECO:0007669"/>
    <property type="project" value="InterPro"/>
</dbReference>
<dbReference type="EMBL" id="CAMKVN010000008">
    <property type="protein sequence ID" value="CAI2161602.1"/>
    <property type="molecule type" value="Genomic_DNA"/>
</dbReference>
<evidence type="ECO:0000256" key="2">
    <source>
        <dbReference type="ARBA" id="ARBA00014521"/>
    </source>
</evidence>